<reference evidence="2 3" key="1">
    <citation type="submission" date="2016-10" db="EMBL/GenBank/DDBJ databases">
        <authorList>
            <person name="Varghese N."/>
            <person name="Submissions S."/>
        </authorList>
    </citation>
    <scope>NUCLEOTIDE SEQUENCE [LARGE SCALE GENOMIC DNA]</scope>
    <source>
        <strain evidence="2 3">IAM 15147</strain>
    </source>
</reference>
<keyword evidence="1" id="KW-1133">Transmembrane helix</keyword>
<dbReference type="RefSeq" id="WP_092918098.1">
    <property type="nucleotide sequence ID" value="NZ_FOZN01000003.1"/>
</dbReference>
<proteinExistence type="predicted"/>
<evidence type="ECO:0000256" key="1">
    <source>
        <dbReference type="SAM" id="Phobius"/>
    </source>
</evidence>
<organism evidence="2 3">
    <name type="scientific">Agrococcus baldri</name>
    <dbReference type="NCBI Taxonomy" id="153730"/>
    <lineage>
        <taxon>Bacteria</taxon>
        <taxon>Bacillati</taxon>
        <taxon>Actinomycetota</taxon>
        <taxon>Actinomycetes</taxon>
        <taxon>Micrococcales</taxon>
        <taxon>Microbacteriaceae</taxon>
        <taxon>Agrococcus</taxon>
    </lineage>
</organism>
<dbReference type="AlphaFoldDB" id="A0AA94HN73"/>
<dbReference type="EMBL" id="FOZN01000003">
    <property type="protein sequence ID" value="SFS14292.1"/>
    <property type="molecule type" value="Genomic_DNA"/>
</dbReference>
<gene>
    <name evidence="2" type="ORF">SAMN04487783_1811</name>
</gene>
<evidence type="ECO:0000313" key="3">
    <source>
        <dbReference type="Proteomes" id="UP000198506"/>
    </source>
</evidence>
<sequence length="221" mass="22110">MSMQAGSQRAVSMPVGGSHPATIEAKLERRRRALAAAVVVSAATTLVTGLAHSLGGGAAPDHLLVATAFVATLLVLAPVVGARGSLPRQVVAVAVAQLVQHVLYSLPGAASPAAEQAHVAVHAHGAAAAMPSATVLHEHASMPLAHVAAGALTLVVLRLAPLAIAAMLAAMSPRLAATVLDGTAPPARRRASVTAAHAARRCTLDVLRSALVTRGPPLPVV</sequence>
<name>A0AA94HN73_9MICO</name>
<protein>
    <submittedName>
        <fullName evidence="2">Uncharacterized protein</fullName>
    </submittedName>
</protein>
<accession>A0AA94HN73</accession>
<feature type="transmembrane region" description="Helical" evidence="1">
    <location>
        <begin position="63"/>
        <end position="82"/>
    </location>
</feature>
<evidence type="ECO:0000313" key="2">
    <source>
        <dbReference type="EMBL" id="SFS14292.1"/>
    </source>
</evidence>
<keyword evidence="1" id="KW-0812">Transmembrane</keyword>
<feature type="transmembrane region" description="Helical" evidence="1">
    <location>
        <begin position="144"/>
        <end position="170"/>
    </location>
</feature>
<dbReference type="Proteomes" id="UP000198506">
    <property type="component" value="Unassembled WGS sequence"/>
</dbReference>
<comment type="caution">
    <text evidence="2">The sequence shown here is derived from an EMBL/GenBank/DDBJ whole genome shotgun (WGS) entry which is preliminary data.</text>
</comment>
<keyword evidence="3" id="KW-1185">Reference proteome</keyword>
<keyword evidence="1" id="KW-0472">Membrane</keyword>
<feature type="transmembrane region" description="Helical" evidence="1">
    <location>
        <begin position="33"/>
        <end position="51"/>
    </location>
</feature>